<sequence>MIVWPLLNLNFACEKCQTGHRNGSCAHTDRKLLEIRSKGRPTSQCSHCRARRKEGVGHSHHRCMCGDGSTILRKKVQVHFDPNVILVFTPERSNVDALRKQLEDTPKSTLLIRRKAKGGKGTGGEGSEADALEISYTHVDVIEESVNLDLKKMMENPCTCQFGGTCICSELPPSKSCGSVKAKKFTASNSAQRPGLASSALLANIAAYPRPIEIGPPPTSSPFPYAAGIAIPALPPMMGHQPILPMPHPGQLGPLVPPIGGASTAVMNQRVPTLLPSGLSMPTNPSFAGAMKSNQQFTDTGGHDPELLSALFALQQGGAVVSILQCWRPKAHPAVVLGGAILKTYGLPLPKAVVAGFQNQNLSEVDAVAAWHHHRGMLLAVDVRVIVSRQEDAAVEGHRSQCKTAAAALQVENRQADVVEAPVVGHHWLQAEAALAVVHQAVVDARGVVVDAQVEDVGVHPGALTSREAIWMPRTQRNHIHQLANVDAIKTERTAKTVPQIYAPST</sequence>
<dbReference type="PANTHER" id="PTHR28088:SF5">
    <property type="entry name" value="TRANSCRIPTIONAL ACTIVATOR HAA1-RELATED"/>
    <property type="match status" value="1"/>
</dbReference>
<proteinExistence type="predicted"/>
<keyword evidence="6" id="KW-0804">Transcription</keyword>
<feature type="domain" description="Copper-fist" evidence="8">
    <location>
        <begin position="8"/>
        <end position="42"/>
    </location>
</feature>
<dbReference type="InParanoid" id="A0A0L0H7Z1"/>
<dbReference type="VEuPathDB" id="FungiDB:SPPG_07448"/>
<dbReference type="PANTHER" id="PTHR28088">
    <property type="entry name" value="TRANSCRIPTIONAL ACTIVATOR HAA1-RELATED"/>
    <property type="match status" value="1"/>
</dbReference>
<protein>
    <recommendedName>
        <fullName evidence="8">Copper-fist domain-containing protein</fullName>
    </recommendedName>
</protein>
<name>A0A0L0H7Z1_SPIPD</name>
<dbReference type="InterPro" id="IPR051763">
    <property type="entry name" value="Copper_Homeo_Regul"/>
</dbReference>
<dbReference type="GO" id="GO:0005634">
    <property type="term" value="C:nucleus"/>
    <property type="evidence" value="ECO:0007669"/>
    <property type="project" value="UniProtKB-SubCell"/>
</dbReference>
<dbReference type="GO" id="GO:0045944">
    <property type="term" value="P:positive regulation of transcription by RNA polymerase II"/>
    <property type="evidence" value="ECO:0007669"/>
    <property type="project" value="TreeGrafter"/>
</dbReference>
<dbReference type="GO" id="GO:0000981">
    <property type="term" value="F:DNA-binding transcription factor activity, RNA polymerase II-specific"/>
    <property type="evidence" value="ECO:0007669"/>
    <property type="project" value="TreeGrafter"/>
</dbReference>
<evidence type="ECO:0000256" key="7">
    <source>
        <dbReference type="ARBA" id="ARBA00023242"/>
    </source>
</evidence>
<dbReference type="PROSITE" id="PS50073">
    <property type="entry name" value="COPPER_FIST_2"/>
    <property type="match status" value="1"/>
</dbReference>
<evidence type="ECO:0000259" key="8">
    <source>
        <dbReference type="PROSITE" id="PS50073"/>
    </source>
</evidence>
<evidence type="ECO:0000256" key="4">
    <source>
        <dbReference type="ARBA" id="ARBA00023008"/>
    </source>
</evidence>
<dbReference type="RefSeq" id="XP_016605091.1">
    <property type="nucleotide sequence ID" value="XM_016755613.1"/>
</dbReference>
<keyword evidence="3" id="KW-0862">Zinc</keyword>
<dbReference type="GeneID" id="27690662"/>
<dbReference type="AlphaFoldDB" id="A0A0L0H7Z1"/>
<dbReference type="SMART" id="SM00412">
    <property type="entry name" value="Cu_FIST"/>
    <property type="match status" value="1"/>
</dbReference>
<evidence type="ECO:0000256" key="6">
    <source>
        <dbReference type="ARBA" id="ARBA00023163"/>
    </source>
</evidence>
<evidence type="ECO:0000313" key="10">
    <source>
        <dbReference type="Proteomes" id="UP000053201"/>
    </source>
</evidence>
<dbReference type="GO" id="GO:0006878">
    <property type="term" value="P:intracellular copper ion homeostasis"/>
    <property type="evidence" value="ECO:0007669"/>
    <property type="project" value="TreeGrafter"/>
</dbReference>
<comment type="subcellular location">
    <subcellularLocation>
        <location evidence="1">Nucleus</location>
    </subcellularLocation>
</comment>
<gene>
    <name evidence="9" type="ORF">SPPG_07448</name>
</gene>
<dbReference type="STRING" id="645134.A0A0L0H7Z1"/>
<dbReference type="Pfam" id="PF00649">
    <property type="entry name" value="Copper-fist"/>
    <property type="match status" value="1"/>
</dbReference>
<dbReference type="SMART" id="SM01090">
    <property type="entry name" value="Copper-fist"/>
    <property type="match status" value="1"/>
</dbReference>
<dbReference type="InterPro" id="IPR036395">
    <property type="entry name" value="Cu_fist_DNA-bd_dom_sf"/>
</dbReference>
<dbReference type="eggNOG" id="ENOG502S7CA">
    <property type="taxonomic scope" value="Eukaryota"/>
</dbReference>
<dbReference type="Proteomes" id="UP000053201">
    <property type="component" value="Unassembled WGS sequence"/>
</dbReference>
<accession>A0A0L0H7Z1</accession>
<evidence type="ECO:0000256" key="1">
    <source>
        <dbReference type="ARBA" id="ARBA00004123"/>
    </source>
</evidence>
<dbReference type="EMBL" id="KQ257465">
    <property type="protein sequence ID" value="KNC97051.1"/>
    <property type="molecule type" value="Genomic_DNA"/>
</dbReference>
<evidence type="ECO:0000256" key="2">
    <source>
        <dbReference type="ARBA" id="ARBA00022723"/>
    </source>
</evidence>
<dbReference type="GO" id="GO:0006879">
    <property type="term" value="P:intracellular iron ion homeostasis"/>
    <property type="evidence" value="ECO:0007669"/>
    <property type="project" value="TreeGrafter"/>
</dbReference>
<dbReference type="OrthoDB" id="5600085at2759"/>
<keyword evidence="7" id="KW-0539">Nucleus</keyword>
<evidence type="ECO:0000256" key="3">
    <source>
        <dbReference type="ARBA" id="ARBA00022833"/>
    </source>
</evidence>
<dbReference type="GO" id="GO:0000978">
    <property type="term" value="F:RNA polymerase II cis-regulatory region sequence-specific DNA binding"/>
    <property type="evidence" value="ECO:0007669"/>
    <property type="project" value="TreeGrafter"/>
</dbReference>
<organism evidence="9 10">
    <name type="scientific">Spizellomyces punctatus (strain DAOM BR117)</name>
    <dbReference type="NCBI Taxonomy" id="645134"/>
    <lineage>
        <taxon>Eukaryota</taxon>
        <taxon>Fungi</taxon>
        <taxon>Fungi incertae sedis</taxon>
        <taxon>Chytridiomycota</taxon>
        <taxon>Chytridiomycota incertae sedis</taxon>
        <taxon>Chytridiomycetes</taxon>
        <taxon>Spizellomycetales</taxon>
        <taxon>Spizellomycetaceae</taxon>
        <taxon>Spizellomyces</taxon>
    </lineage>
</organism>
<dbReference type="InterPro" id="IPR001083">
    <property type="entry name" value="Cu_fist_DNA-bd_dom"/>
</dbReference>
<keyword evidence="5" id="KW-0805">Transcription regulation</keyword>
<evidence type="ECO:0000256" key="5">
    <source>
        <dbReference type="ARBA" id="ARBA00023015"/>
    </source>
</evidence>
<dbReference type="GO" id="GO:0005507">
    <property type="term" value="F:copper ion binding"/>
    <property type="evidence" value="ECO:0007669"/>
    <property type="project" value="InterPro"/>
</dbReference>
<dbReference type="SUPFAM" id="SSF57879">
    <property type="entry name" value="Zinc domain conserved in yeast copper-regulated transcription factors"/>
    <property type="match status" value="1"/>
</dbReference>
<evidence type="ECO:0000313" key="9">
    <source>
        <dbReference type="EMBL" id="KNC97051.1"/>
    </source>
</evidence>
<keyword evidence="4" id="KW-0186">Copper</keyword>
<reference evidence="9 10" key="1">
    <citation type="submission" date="2009-08" db="EMBL/GenBank/DDBJ databases">
        <title>The Genome Sequence of Spizellomyces punctatus strain DAOM BR117.</title>
        <authorList>
            <consortium name="The Broad Institute Genome Sequencing Platform"/>
            <person name="Russ C."/>
            <person name="Cuomo C."/>
            <person name="Shea T."/>
            <person name="Young S.K."/>
            <person name="Zeng Q."/>
            <person name="Koehrsen M."/>
            <person name="Haas B."/>
            <person name="Borodovsky M."/>
            <person name="Guigo R."/>
            <person name="Alvarado L."/>
            <person name="Berlin A."/>
            <person name="Bochicchio J."/>
            <person name="Borenstein D."/>
            <person name="Chapman S."/>
            <person name="Chen Z."/>
            <person name="Engels R."/>
            <person name="Freedman E."/>
            <person name="Gellesch M."/>
            <person name="Goldberg J."/>
            <person name="Griggs A."/>
            <person name="Gujja S."/>
            <person name="Heiman D."/>
            <person name="Hepburn T."/>
            <person name="Howarth C."/>
            <person name="Jen D."/>
            <person name="Larson L."/>
            <person name="Lewis B."/>
            <person name="Mehta T."/>
            <person name="Park D."/>
            <person name="Pearson M."/>
            <person name="Roberts A."/>
            <person name="Saif S."/>
            <person name="Shenoy N."/>
            <person name="Sisk P."/>
            <person name="Stolte C."/>
            <person name="Sykes S."/>
            <person name="Thomson T."/>
            <person name="Walk T."/>
            <person name="White J."/>
            <person name="Yandava C."/>
            <person name="Burger G."/>
            <person name="Gray M.W."/>
            <person name="Holland P.W.H."/>
            <person name="King N."/>
            <person name="Lang F.B.F."/>
            <person name="Roger A.J."/>
            <person name="Ruiz-Trillo I."/>
            <person name="Lander E."/>
            <person name="Nusbaum C."/>
        </authorList>
    </citation>
    <scope>NUCLEOTIDE SEQUENCE [LARGE SCALE GENOMIC DNA]</scope>
    <source>
        <strain evidence="9 10">DAOM BR117</strain>
    </source>
</reference>
<dbReference type="Gene3D" id="3.90.430.10">
    <property type="entry name" value="Copper fist DNA-binding domain"/>
    <property type="match status" value="1"/>
</dbReference>
<keyword evidence="10" id="KW-1185">Reference proteome</keyword>
<keyword evidence="2" id="KW-0479">Metal-binding</keyword>